<accession>A0A5J4UEW3</accession>
<dbReference type="Proteomes" id="UP000324800">
    <property type="component" value="Unassembled WGS sequence"/>
</dbReference>
<protein>
    <recommendedName>
        <fullName evidence="3">Right handed beta helix domain-containing protein</fullName>
    </recommendedName>
</protein>
<dbReference type="EMBL" id="SNRW01017633">
    <property type="protein sequence ID" value="KAA6368155.1"/>
    <property type="molecule type" value="Genomic_DNA"/>
</dbReference>
<comment type="caution">
    <text evidence="1">The sequence shown here is derived from an EMBL/GenBank/DDBJ whole genome shotgun (WGS) entry which is preliminary data.</text>
</comment>
<dbReference type="AlphaFoldDB" id="A0A5J4UEW3"/>
<evidence type="ECO:0008006" key="3">
    <source>
        <dbReference type="Google" id="ProtNLM"/>
    </source>
</evidence>
<name>A0A5J4UEW3_9EUKA</name>
<organism evidence="1 2">
    <name type="scientific">Streblomastix strix</name>
    <dbReference type="NCBI Taxonomy" id="222440"/>
    <lineage>
        <taxon>Eukaryota</taxon>
        <taxon>Metamonada</taxon>
        <taxon>Preaxostyla</taxon>
        <taxon>Oxymonadida</taxon>
        <taxon>Streblomastigidae</taxon>
        <taxon>Streblomastix</taxon>
    </lineage>
</organism>
<proteinExistence type="predicted"/>
<gene>
    <name evidence="1" type="ORF">EZS28_036318</name>
</gene>
<evidence type="ECO:0000313" key="2">
    <source>
        <dbReference type="Proteomes" id="UP000324800"/>
    </source>
</evidence>
<evidence type="ECO:0000313" key="1">
    <source>
        <dbReference type="EMBL" id="KAA6368155.1"/>
    </source>
</evidence>
<reference evidence="1 2" key="1">
    <citation type="submission" date="2019-03" db="EMBL/GenBank/DDBJ databases">
        <title>Single cell metagenomics reveals metabolic interactions within the superorganism composed of flagellate Streblomastix strix and complex community of Bacteroidetes bacteria on its surface.</title>
        <authorList>
            <person name="Treitli S.C."/>
            <person name="Kolisko M."/>
            <person name="Husnik F."/>
            <person name="Keeling P."/>
            <person name="Hampl V."/>
        </authorList>
    </citation>
    <scope>NUCLEOTIDE SEQUENCE [LARGE SCALE GENOMIC DNA]</scope>
    <source>
        <strain evidence="1">ST1C</strain>
    </source>
</reference>
<sequence>MLEDIYIPPPEFPIQATNSIDPVNLISTFAGCQLIFESDCQFINCSASNFIGGGMSAYINNEGSLIQCLGELLFDNCSSSIIGGGALLNIGDKASIELNKVTCIDCKSGQGAGLNIQLNFNSYFAISGQASFTKCEGSGTGGGICLINQGENVEIKLTGSIEFVDCIGNSGGGMYISSNIDSIIQITGQLSFDNCSSLYYGGGLFLEISESQLSFENLISFKDCSAETGGGIYTEIGEGGQLKLIKQSIFTECKSTSGSGGGIYSDIIDGSLNIKDTTFESCTCTQSGNGGGIALIQGISSIISITNSSFIDCKTISNSSDQRYGWGGAIFIQTQIDAENLNQTYFLMRDLIFTGSEAVNSIGNNIHIQSSNTYNTGIVIALNSLLTVKDTPNLYTSPEYSNYYMGIDQSKVIDGNEPYSDHEPLFVAAQTDSVTKQYYIRSFNSFDENDCSSTSPCKTINYILSQTLPEGFVKGLSVAIINMYIYSMHC</sequence>